<dbReference type="PANTHER" id="PTHR43562">
    <property type="entry name" value="NAPA-TYPE SODIUM/HYDROGEN ANTIPORTER"/>
    <property type="match status" value="1"/>
</dbReference>
<dbReference type="EMBL" id="FRAJ01000009">
    <property type="protein sequence ID" value="SHK10967.1"/>
    <property type="molecule type" value="Genomic_DNA"/>
</dbReference>
<feature type="transmembrane region" description="Helical" evidence="11">
    <location>
        <begin position="211"/>
        <end position="229"/>
    </location>
</feature>
<comment type="subcellular location">
    <subcellularLocation>
        <location evidence="1">Membrane</location>
        <topology evidence="1">Multi-pass membrane protein</topology>
    </subcellularLocation>
</comment>
<dbReference type="GO" id="GO:0015297">
    <property type="term" value="F:antiporter activity"/>
    <property type="evidence" value="ECO:0007669"/>
    <property type="project" value="UniProtKB-KW"/>
</dbReference>
<feature type="transmembrane region" description="Helical" evidence="11">
    <location>
        <begin position="355"/>
        <end position="372"/>
    </location>
</feature>
<evidence type="ECO:0000256" key="7">
    <source>
        <dbReference type="ARBA" id="ARBA00023053"/>
    </source>
</evidence>
<dbReference type="InterPro" id="IPR038770">
    <property type="entry name" value="Na+/solute_symporter_sf"/>
</dbReference>
<evidence type="ECO:0000256" key="1">
    <source>
        <dbReference type="ARBA" id="ARBA00004141"/>
    </source>
</evidence>
<keyword evidence="14" id="KW-1185">Reference proteome</keyword>
<evidence type="ECO:0000256" key="5">
    <source>
        <dbReference type="ARBA" id="ARBA00022692"/>
    </source>
</evidence>
<feature type="transmembrane region" description="Helical" evidence="11">
    <location>
        <begin position="333"/>
        <end position="349"/>
    </location>
</feature>
<dbReference type="STRING" id="1121266.SAMN02745883_01291"/>
<evidence type="ECO:0000256" key="9">
    <source>
        <dbReference type="ARBA" id="ARBA00023136"/>
    </source>
</evidence>
<dbReference type="GO" id="GO:0006814">
    <property type="term" value="P:sodium ion transport"/>
    <property type="evidence" value="ECO:0007669"/>
    <property type="project" value="UniProtKB-KW"/>
</dbReference>
<gene>
    <name evidence="13" type="ORF">SAMN02745883_01291</name>
</gene>
<feature type="domain" description="Cation/H+ exchanger transmembrane" evidence="12">
    <location>
        <begin position="15"/>
        <end position="373"/>
    </location>
</feature>
<keyword evidence="5 11" id="KW-0812">Transmembrane</keyword>
<dbReference type="Pfam" id="PF00999">
    <property type="entry name" value="Na_H_Exchanger"/>
    <property type="match status" value="1"/>
</dbReference>
<evidence type="ECO:0000256" key="10">
    <source>
        <dbReference type="ARBA" id="ARBA00023201"/>
    </source>
</evidence>
<evidence type="ECO:0000256" key="11">
    <source>
        <dbReference type="SAM" id="Phobius"/>
    </source>
</evidence>
<reference evidence="13 14" key="1">
    <citation type="submission" date="2016-11" db="EMBL/GenBank/DDBJ databases">
        <authorList>
            <person name="Jaros S."/>
            <person name="Januszkiewicz K."/>
            <person name="Wedrychowicz H."/>
        </authorList>
    </citation>
    <scope>NUCLEOTIDE SEQUENCE [LARGE SCALE GENOMIC DNA]</scope>
    <source>
        <strain evidence="13 14">DSM 14501</strain>
    </source>
</reference>
<evidence type="ECO:0000256" key="8">
    <source>
        <dbReference type="ARBA" id="ARBA00023065"/>
    </source>
</evidence>
<dbReference type="PANTHER" id="PTHR43562:SF3">
    <property type="entry name" value="SODIUM ION_PROTON EXCHANGER (EUROFUNG)"/>
    <property type="match status" value="1"/>
</dbReference>
<evidence type="ECO:0000256" key="2">
    <source>
        <dbReference type="ARBA" id="ARBA00005551"/>
    </source>
</evidence>
<evidence type="ECO:0000259" key="12">
    <source>
        <dbReference type="Pfam" id="PF00999"/>
    </source>
</evidence>
<keyword evidence="3" id="KW-0813">Transport</keyword>
<dbReference type="AlphaFoldDB" id="A0A1M6PSQ0"/>
<evidence type="ECO:0000313" key="14">
    <source>
        <dbReference type="Proteomes" id="UP000184082"/>
    </source>
</evidence>
<evidence type="ECO:0000256" key="3">
    <source>
        <dbReference type="ARBA" id="ARBA00022448"/>
    </source>
</evidence>
<dbReference type="GO" id="GO:1902600">
    <property type="term" value="P:proton transmembrane transport"/>
    <property type="evidence" value="ECO:0007669"/>
    <property type="project" value="InterPro"/>
</dbReference>
<keyword evidence="9 11" id="KW-0472">Membrane</keyword>
<feature type="transmembrane region" description="Helical" evidence="11">
    <location>
        <begin position="31"/>
        <end position="48"/>
    </location>
</feature>
<protein>
    <submittedName>
        <fullName evidence="13">Transporter, CPA2 family</fullName>
    </submittedName>
</protein>
<evidence type="ECO:0000256" key="4">
    <source>
        <dbReference type="ARBA" id="ARBA00022449"/>
    </source>
</evidence>
<keyword evidence="10" id="KW-0739">Sodium transport</keyword>
<organism evidence="13 14">
    <name type="scientific">Caminicella sporogenes DSM 14501</name>
    <dbReference type="NCBI Taxonomy" id="1121266"/>
    <lineage>
        <taxon>Bacteria</taxon>
        <taxon>Bacillati</taxon>
        <taxon>Bacillota</taxon>
        <taxon>Clostridia</taxon>
        <taxon>Peptostreptococcales</taxon>
        <taxon>Caminicellaceae</taxon>
        <taxon>Caminicella</taxon>
    </lineage>
</organism>
<evidence type="ECO:0000256" key="6">
    <source>
        <dbReference type="ARBA" id="ARBA00022989"/>
    </source>
</evidence>
<feature type="transmembrane region" description="Helical" evidence="11">
    <location>
        <begin position="235"/>
        <end position="253"/>
    </location>
</feature>
<feature type="transmembrane region" description="Helical" evidence="11">
    <location>
        <begin position="54"/>
        <end position="75"/>
    </location>
</feature>
<evidence type="ECO:0000313" key="13">
    <source>
        <dbReference type="EMBL" id="SHK10967.1"/>
    </source>
</evidence>
<dbReference type="Gene3D" id="1.20.1530.20">
    <property type="match status" value="1"/>
</dbReference>
<keyword evidence="6 11" id="KW-1133">Transmembrane helix</keyword>
<keyword evidence="8" id="KW-0406">Ion transport</keyword>
<dbReference type="InterPro" id="IPR006153">
    <property type="entry name" value="Cation/H_exchanger_TM"/>
</dbReference>
<feature type="transmembrane region" description="Helical" evidence="11">
    <location>
        <begin position="113"/>
        <end position="133"/>
    </location>
</feature>
<feature type="transmembrane region" description="Helical" evidence="11">
    <location>
        <begin position="145"/>
        <end position="165"/>
    </location>
</feature>
<sequence>MESKLIFLLHIGLILLVANIGGVISRKFKQPAVLGQILAGIILGIGIIEKTETIEHIAEIGVIFLMFIAGLETDVNELKASGKSSSLIALGGVITPLLLVAGGMYFITKDLLLSIFMGVISTATSVSISVQTLRELGHLRTKQGIGILGAAIIDDIVGIVLLTIVTGMIKPGAENSLFIVVGKILAFFIVTIVVGFLIIKVLCRFSEKIHLEDKIVTYAIVSCFIFAFLSEELGVAAITGAYFCGVVFSMTSFNRKLTHEIHRISAAMFTPVFFIGIGLGVDLISAFKALGVGLILVVLGALGKVIGCGLGARFSGFVRREAIQIGIGMIPRAEVAIIIANLGVAMGVITKKEMAAVIFMVLMTTLITPPLLKWSFKDSNQTVES</sequence>
<keyword evidence="7" id="KW-0915">Sodium</keyword>
<feature type="transmembrane region" description="Helical" evidence="11">
    <location>
        <begin position="6"/>
        <end position="24"/>
    </location>
</feature>
<accession>A0A1M6PSQ0</accession>
<name>A0A1M6PSQ0_9FIRM</name>
<feature type="transmembrane region" description="Helical" evidence="11">
    <location>
        <begin position="290"/>
        <end position="312"/>
    </location>
</feature>
<feature type="transmembrane region" description="Helical" evidence="11">
    <location>
        <begin position="177"/>
        <end position="199"/>
    </location>
</feature>
<dbReference type="RefSeq" id="WP_094756767.1">
    <property type="nucleotide sequence ID" value="NZ_FRAJ01000009.1"/>
</dbReference>
<feature type="transmembrane region" description="Helical" evidence="11">
    <location>
        <begin position="265"/>
        <end position="284"/>
    </location>
</feature>
<proteinExistence type="inferred from homology"/>
<keyword evidence="4" id="KW-0050">Antiport</keyword>
<dbReference type="Proteomes" id="UP000184082">
    <property type="component" value="Unassembled WGS sequence"/>
</dbReference>
<feature type="transmembrane region" description="Helical" evidence="11">
    <location>
        <begin position="87"/>
        <end position="107"/>
    </location>
</feature>
<comment type="similarity">
    <text evidence="2">Belongs to the monovalent cation:proton antiporter 2 (CPA2) transporter (TC 2.A.37) family.</text>
</comment>
<dbReference type="GO" id="GO:0016020">
    <property type="term" value="C:membrane"/>
    <property type="evidence" value="ECO:0007669"/>
    <property type="project" value="UniProtKB-SubCell"/>
</dbReference>